<gene>
    <name evidence="2" type="ORF">LCGC14_1465590</name>
</gene>
<name>A0A0F9JZU4_9ZZZZ</name>
<protein>
    <recommendedName>
        <fullName evidence="1">PIN domain-containing protein</fullName>
    </recommendedName>
</protein>
<proteinExistence type="predicted"/>
<feature type="domain" description="PIN" evidence="1">
    <location>
        <begin position="2"/>
        <end position="127"/>
    </location>
</feature>
<evidence type="ECO:0000259" key="1">
    <source>
        <dbReference type="Pfam" id="PF01850"/>
    </source>
</evidence>
<dbReference type="Gene3D" id="3.40.50.1010">
    <property type="entry name" value="5'-nuclease"/>
    <property type="match status" value="1"/>
</dbReference>
<dbReference type="PANTHER" id="PTHR36173">
    <property type="entry name" value="RIBONUCLEASE VAPC16-RELATED"/>
    <property type="match status" value="1"/>
</dbReference>
<dbReference type="EMBL" id="LAZR01010253">
    <property type="protein sequence ID" value="KKM67981.1"/>
    <property type="molecule type" value="Genomic_DNA"/>
</dbReference>
<dbReference type="PANTHER" id="PTHR36173:SF1">
    <property type="entry name" value="RIBONUCLEASE VAPC22"/>
    <property type="match status" value="1"/>
</dbReference>
<dbReference type="Pfam" id="PF01850">
    <property type="entry name" value="PIN"/>
    <property type="match status" value="1"/>
</dbReference>
<evidence type="ECO:0000313" key="2">
    <source>
        <dbReference type="EMBL" id="KKM67981.1"/>
    </source>
</evidence>
<dbReference type="CDD" id="cd09872">
    <property type="entry name" value="PIN_Sll0205-like"/>
    <property type="match status" value="1"/>
</dbReference>
<reference evidence="2" key="1">
    <citation type="journal article" date="2015" name="Nature">
        <title>Complex archaea that bridge the gap between prokaryotes and eukaryotes.</title>
        <authorList>
            <person name="Spang A."/>
            <person name="Saw J.H."/>
            <person name="Jorgensen S.L."/>
            <person name="Zaremba-Niedzwiedzka K."/>
            <person name="Martijn J."/>
            <person name="Lind A.E."/>
            <person name="van Eijk R."/>
            <person name="Schleper C."/>
            <person name="Guy L."/>
            <person name="Ettema T.J."/>
        </authorList>
    </citation>
    <scope>NUCLEOTIDE SEQUENCE</scope>
</reference>
<dbReference type="InterPro" id="IPR041705">
    <property type="entry name" value="PIN_Sll0205"/>
</dbReference>
<dbReference type="InterPro" id="IPR002716">
    <property type="entry name" value="PIN_dom"/>
</dbReference>
<comment type="caution">
    <text evidence="2">The sequence shown here is derived from an EMBL/GenBank/DDBJ whole genome shotgun (WGS) entry which is preliminary data.</text>
</comment>
<dbReference type="InterPro" id="IPR052919">
    <property type="entry name" value="TA_system_RNase"/>
</dbReference>
<dbReference type="AlphaFoldDB" id="A0A0F9JZU4"/>
<organism evidence="2">
    <name type="scientific">marine sediment metagenome</name>
    <dbReference type="NCBI Taxonomy" id="412755"/>
    <lineage>
        <taxon>unclassified sequences</taxon>
        <taxon>metagenomes</taxon>
        <taxon>ecological metagenomes</taxon>
    </lineage>
</organism>
<sequence>MIVLDTHTLIWWVNGDSQLSPNAKVAIDHEQRHEDGIILVSAISAWEIALLVGRDRLTLGMTLDDWLQTVSEIEGVRFVPVDEVVGVESTRLPGDFHKDPADRMITALARHFNAPLVTADERIRAYKHVRSIW</sequence>
<dbReference type="InterPro" id="IPR029060">
    <property type="entry name" value="PIN-like_dom_sf"/>
</dbReference>
<accession>A0A0F9JZU4</accession>
<dbReference type="SUPFAM" id="SSF88723">
    <property type="entry name" value="PIN domain-like"/>
    <property type="match status" value="1"/>
</dbReference>